<dbReference type="AlphaFoldDB" id="A0A939D835"/>
<dbReference type="Proteomes" id="UP000664545">
    <property type="component" value="Unassembled WGS sequence"/>
</dbReference>
<feature type="domain" description="YfjL-like N-terminal" evidence="2">
    <location>
        <begin position="6"/>
        <end position="94"/>
    </location>
</feature>
<evidence type="ECO:0000259" key="1">
    <source>
        <dbReference type="Pfam" id="PF24911"/>
    </source>
</evidence>
<dbReference type="InterPro" id="IPR057359">
    <property type="entry name" value="YfjL_N"/>
</dbReference>
<proteinExistence type="predicted"/>
<protein>
    <recommendedName>
        <fullName evidence="5">DUF3139 domain-containing protein</fullName>
    </recommendedName>
</protein>
<evidence type="ECO:0000259" key="2">
    <source>
        <dbReference type="Pfam" id="PF25425"/>
    </source>
</evidence>
<dbReference type="Pfam" id="PF25425">
    <property type="entry name" value="YfjL_N"/>
    <property type="match status" value="1"/>
</dbReference>
<dbReference type="Pfam" id="PF24911">
    <property type="entry name" value="YfjL_C"/>
    <property type="match status" value="1"/>
</dbReference>
<evidence type="ECO:0000313" key="4">
    <source>
        <dbReference type="Proteomes" id="UP000664545"/>
    </source>
</evidence>
<name>A0A939D835_CLOAM</name>
<organism evidence="3 4">
    <name type="scientific">Clostridium aminobutyricum</name>
    <dbReference type="NCBI Taxonomy" id="33953"/>
    <lineage>
        <taxon>Bacteria</taxon>
        <taxon>Bacillati</taxon>
        <taxon>Bacillota</taxon>
        <taxon>Clostridia</taxon>
        <taxon>Eubacteriales</taxon>
        <taxon>Clostridiaceae</taxon>
        <taxon>Clostridium</taxon>
    </lineage>
</organism>
<reference evidence="3" key="1">
    <citation type="submission" date="2021-02" db="EMBL/GenBank/DDBJ databases">
        <title>Abyssanaerobacter marinus gen.nov., sp., nov, anaerobic bacterium isolated from the Onnuri vent field of Indian Ocean and suggestion of Mogibacteriaceae fam. nov., and proposal of reclassification of ambiguous this family's genus member.</title>
        <authorList>
            <person name="Kim Y.J."/>
            <person name="Yang J.-A."/>
        </authorList>
    </citation>
    <scope>NUCLEOTIDE SEQUENCE</scope>
    <source>
        <strain evidence="3">DSM 2634</strain>
    </source>
</reference>
<sequence>MNMKIRKYLAIFVTAALVCFVLSFINAFMGNPISKALVNYAAKKYIEQHYFGLNLTMDKAFYNFKDGKYHVNVKSTTSIDTHFSISFTGTGKFIYDDYKDMVLSKWNTFQRLDTEYRNLTDIVLENEDFPYESDIAFGEIMDKSQPFDELEIDKEYDIKELGKKEGHIVLYVTSNMLDAETLAQTLVEVKSLFDQKKVPFYSIDLTLQTSRSEDQKSRESIQIQDFLYQDIYAGRLQERVQENVDLTRAYYEQRDKEKDSQSSEQ</sequence>
<dbReference type="EMBL" id="JAFJZZ010000001">
    <property type="protein sequence ID" value="MBN7772845.1"/>
    <property type="molecule type" value="Genomic_DNA"/>
</dbReference>
<evidence type="ECO:0008006" key="5">
    <source>
        <dbReference type="Google" id="ProtNLM"/>
    </source>
</evidence>
<feature type="domain" description="YfjL-like C-terminal" evidence="1">
    <location>
        <begin position="116"/>
        <end position="216"/>
    </location>
</feature>
<dbReference type="InterPro" id="IPR056905">
    <property type="entry name" value="YfjL_C"/>
</dbReference>
<keyword evidence="4" id="KW-1185">Reference proteome</keyword>
<accession>A0A939D835</accession>
<comment type="caution">
    <text evidence="3">The sequence shown here is derived from an EMBL/GenBank/DDBJ whole genome shotgun (WGS) entry which is preliminary data.</text>
</comment>
<gene>
    <name evidence="3" type="ORF">JYB65_05660</name>
</gene>
<dbReference type="RefSeq" id="WP_206581615.1">
    <property type="nucleotide sequence ID" value="NZ_JAFJZZ010000001.1"/>
</dbReference>
<evidence type="ECO:0000313" key="3">
    <source>
        <dbReference type="EMBL" id="MBN7772845.1"/>
    </source>
</evidence>